<dbReference type="Proteomes" id="UP000222849">
    <property type="component" value="Segment"/>
</dbReference>
<proteinExistence type="predicted"/>
<evidence type="ECO:0000313" key="2">
    <source>
        <dbReference type="Proteomes" id="UP000222849"/>
    </source>
</evidence>
<name>A0A218L3T0_9CAUD</name>
<gene>
    <name evidence="1" type="ORF">vBPaeMG1_024</name>
</gene>
<reference evidence="1 2" key="1">
    <citation type="submission" date="2017-04" db="EMBL/GenBank/DDBJ databases">
        <title>Isolation, Characterization of a novel bacteriophage and potential to disrupt Pseudomonas aeruginosa biofilms in vitro.</title>
        <authorList>
            <person name="Qu K."/>
            <person name="Xu Y."/>
            <person name="Wang L."/>
            <person name="Li X."/>
        </authorList>
    </citation>
    <scope>NUCLEOTIDE SEQUENCE [LARGE SCALE GENOMIC DNA]</scope>
</reference>
<protein>
    <submittedName>
        <fullName evidence="1">Uncharacterized protein</fullName>
    </submittedName>
</protein>
<organism evidence="1 2">
    <name type="scientific">Pseudomonas phage vB_PaeM_G1</name>
    <dbReference type="NCBI Taxonomy" id="1983539"/>
    <lineage>
        <taxon>Viruses</taxon>
        <taxon>Duplodnaviria</taxon>
        <taxon>Heunggongvirae</taxon>
        <taxon>Uroviricota</taxon>
        <taxon>Caudoviricetes</taxon>
        <taxon>Vandenendeviridae</taxon>
        <taxon>Nankokuvirus</taxon>
        <taxon>Nankokuvirus G1</taxon>
    </lineage>
</organism>
<keyword evidence="2" id="KW-1185">Reference proteome</keyword>
<sequence>MLRTGVQRFYPFMSDTHVALSVDAWGMVRSYFPNLRKSSPLLSKLIVIDHPGLNPQEKMVLNSRRKTYHHLVAVAKELSHSVHPSKAKRLHRIASMLSK</sequence>
<accession>A0A218L3T0</accession>
<evidence type="ECO:0000313" key="1">
    <source>
        <dbReference type="EMBL" id="ARW57291.1"/>
    </source>
</evidence>
<dbReference type="EMBL" id="KY994101">
    <property type="protein sequence ID" value="ARW57291.1"/>
    <property type="molecule type" value="Genomic_DNA"/>
</dbReference>